<protein>
    <submittedName>
        <fullName evidence="1">DUF4249 domain-containing protein</fullName>
    </submittedName>
</protein>
<dbReference type="PROSITE" id="PS51257">
    <property type="entry name" value="PROKAR_LIPOPROTEIN"/>
    <property type="match status" value="1"/>
</dbReference>
<dbReference type="Proteomes" id="UP001172083">
    <property type="component" value="Unassembled WGS sequence"/>
</dbReference>
<dbReference type="RefSeq" id="WP_346760608.1">
    <property type="nucleotide sequence ID" value="NZ_JAUJEB010000006.1"/>
</dbReference>
<name>A0ABT8LES8_9BACT</name>
<sequence length="274" mass="31593">MKRFIQIALIILLFQGCQEEVDLKLDTTEPRVVIEGIITDRWGPYTVLVSETLNYYDNSNDNGVSGAEVVISDNEGFSETLEETEKGVYKTRNLLGKVGNTYTLRVRYKEADYEATGTILEPPIFDSLQYRFVEETPLKEEGYYLYFFGKTPKPGISYYRWLVYKNGELFNTEPEDFLLADDEFVNEELSDLEFPFAFSLTDTVRLEMYSLDRPMFDYYNELLNILFNDGGLFSPPPENPRSNIKNLTNPKQPPLGYFQVSPVVSESVIIREGQ</sequence>
<dbReference type="Pfam" id="PF14054">
    <property type="entry name" value="DUF4249"/>
    <property type="match status" value="1"/>
</dbReference>
<proteinExistence type="predicted"/>
<organism evidence="1 2">
    <name type="scientific">Agaribacillus aureus</name>
    <dbReference type="NCBI Taxonomy" id="3051825"/>
    <lineage>
        <taxon>Bacteria</taxon>
        <taxon>Pseudomonadati</taxon>
        <taxon>Bacteroidota</taxon>
        <taxon>Cytophagia</taxon>
        <taxon>Cytophagales</taxon>
        <taxon>Splendidivirgaceae</taxon>
        <taxon>Agaribacillus</taxon>
    </lineage>
</organism>
<keyword evidence="2" id="KW-1185">Reference proteome</keyword>
<evidence type="ECO:0000313" key="1">
    <source>
        <dbReference type="EMBL" id="MDN5215270.1"/>
    </source>
</evidence>
<dbReference type="InterPro" id="IPR025345">
    <property type="entry name" value="DUF4249"/>
</dbReference>
<comment type="caution">
    <text evidence="1">The sequence shown here is derived from an EMBL/GenBank/DDBJ whole genome shotgun (WGS) entry which is preliminary data.</text>
</comment>
<gene>
    <name evidence="1" type="ORF">QQ020_24540</name>
</gene>
<reference evidence="1" key="1">
    <citation type="submission" date="2023-06" db="EMBL/GenBank/DDBJ databases">
        <title>Genomic of Agaribacillus aureum.</title>
        <authorList>
            <person name="Wang G."/>
        </authorList>
    </citation>
    <scope>NUCLEOTIDE SEQUENCE</scope>
    <source>
        <strain evidence="1">BMA12</strain>
    </source>
</reference>
<evidence type="ECO:0000313" key="2">
    <source>
        <dbReference type="Proteomes" id="UP001172083"/>
    </source>
</evidence>
<accession>A0ABT8LES8</accession>
<dbReference type="EMBL" id="JAUJEB010000006">
    <property type="protein sequence ID" value="MDN5215270.1"/>
    <property type="molecule type" value="Genomic_DNA"/>
</dbReference>